<comment type="caution">
    <text evidence="1">The sequence shown here is derived from an EMBL/GenBank/DDBJ whole genome shotgun (WGS) entry which is preliminary data.</text>
</comment>
<reference evidence="1 2" key="1">
    <citation type="journal article" date="2022" name="Hortic Res">
        <title>A haplotype resolved chromosomal level avocado genome allows analysis of novel avocado genes.</title>
        <authorList>
            <person name="Nath O."/>
            <person name="Fletcher S.J."/>
            <person name="Hayward A."/>
            <person name="Shaw L.M."/>
            <person name="Masouleh A.K."/>
            <person name="Furtado A."/>
            <person name="Henry R.J."/>
            <person name="Mitter N."/>
        </authorList>
    </citation>
    <scope>NUCLEOTIDE SEQUENCE [LARGE SCALE GENOMIC DNA]</scope>
    <source>
        <strain evidence="2">cv. Hass</strain>
    </source>
</reference>
<dbReference type="Proteomes" id="UP001234297">
    <property type="component" value="Chromosome 5"/>
</dbReference>
<evidence type="ECO:0000313" key="1">
    <source>
        <dbReference type="EMBL" id="KAJ8639729.1"/>
    </source>
</evidence>
<dbReference type="EMBL" id="CM056813">
    <property type="protein sequence ID" value="KAJ8639729.1"/>
    <property type="molecule type" value="Genomic_DNA"/>
</dbReference>
<protein>
    <submittedName>
        <fullName evidence="1">Uncharacterized protein</fullName>
    </submittedName>
</protein>
<organism evidence="1 2">
    <name type="scientific">Persea americana</name>
    <name type="common">Avocado</name>
    <dbReference type="NCBI Taxonomy" id="3435"/>
    <lineage>
        <taxon>Eukaryota</taxon>
        <taxon>Viridiplantae</taxon>
        <taxon>Streptophyta</taxon>
        <taxon>Embryophyta</taxon>
        <taxon>Tracheophyta</taxon>
        <taxon>Spermatophyta</taxon>
        <taxon>Magnoliopsida</taxon>
        <taxon>Magnoliidae</taxon>
        <taxon>Laurales</taxon>
        <taxon>Lauraceae</taxon>
        <taxon>Persea</taxon>
    </lineage>
</organism>
<sequence length="156" mass="17554">MLAFDLARNSGSSGSPRCRVLQRKKQLEIEPWVHESLERKVTQLNTGDQALCPATLDDVGQIQNPKISFKKEGEKAHQSNPRRMHLGEPLLLEFRTRSNASTCGRRKGRRKRDGCARSGNEKDPKISLSFWRAPSLVKRALAGIEFSQEGWASLTL</sequence>
<name>A0ACC2M203_PERAE</name>
<keyword evidence="2" id="KW-1185">Reference proteome</keyword>
<gene>
    <name evidence="1" type="ORF">MRB53_016423</name>
</gene>
<accession>A0ACC2M203</accession>
<proteinExistence type="predicted"/>
<evidence type="ECO:0000313" key="2">
    <source>
        <dbReference type="Proteomes" id="UP001234297"/>
    </source>
</evidence>